<evidence type="ECO:0000256" key="3">
    <source>
        <dbReference type="SAM" id="MobiDB-lite"/>
    </source>
</evidence>
<sequence length="405" mass="44991">MWPIVLRRRLLREVLRRTEGPLGSPTLRLVLGRHGLLRPKVGLVTFSTARSRFPGTHPRGNRSRLQSPLRPRSSRVPNEEASPVETSESTTTEVSNVVRIPEDPHSIVQPNSSGSLVLSNSALVMTRQLEMLNIFVGFEQANKYAIMDPTGNAVGYVAEQESFKGTISRQLLRTHRPFHASILDKDGNEVFQIYRPFSFINSRIYIKDNKGTVIGEVHQEWHLWKRRYDLFVRGEQFARIDGGFLTWDFDLVDEQERRVSSINRNFSGFAREIFTDTGQYVVRLDAADGAHRGLTLDERAVALACAVTIDVDYFSRHSNHHSGGLFPFPMIFPSYGGSGPAAEDPSGPASTSVPDDSSTPDSPSAAPSAQSGNYGVESPPDDPFLPDDVDGDDDGDGDWSDWFSS</sequence>
<gene>
    <name evidence="4" type="ORF">IWQ62_005040</name>
</gene>
<dbReference type="EMBL" id="JANBPY010001905">
    <property type="protein sequence ID" value="KAJ1957676.1"/>
    <property type="molecule type" value="Genomic_DNA"/>
</dbReference>
<dbReference type="SUPFAM" id="SSF54518">
    <property type="entry name" value="Tubby C-terminal domain-like"/>
    <property type="match status" value="1"/>
</dbReference>
<dbReference type="Proteomes" id="UP001150925">
    <property type="component" value="Unassembled WGS sequence"/>
</dbReference>
<evidence type="ECO:0000313" key="4">
    <source>
        <dbReference type="EMBL" id="KAJ1957676.1"/>
    </source>
</evidence>
<feature type="compositionally biased region" description="Low complexity" evidence="3">
    <location>
        <begin position="63"/>
        <end position="94"/>
    </location>
</feature>
<name>A0A9W8AJL8_9FUNG</name>
<feature type="region of interest" description="Disordered" evidence="3">
    <location>
        <begin position="337"/>
        <end position="405"/>
    </location>
</feature>
<evidence type="ECO:0000256" key="2">
    <source>
        <dbReference type="RuleBase" id="RU363116"/>
    </source>
</evidence>
<keyword evidence="5" id="KW-1185">Reference proteome</keyword>
<dbReference type="GO" id="GO:0005886">
    <property type="term" value="C:plasma membrane"/>
    <property type="evidence" value="ECO:0007669"/>
    <property type="project" value="TreeGrafter"/>
</dbReference>
<comment type="caution">
    <text evidence="4">The sequence shown here is derived from an EMBL/GenBank/DDBJ whole genome shotgun (WGS) entry which is preliminary data.</text>
</comment>
<dbReference type="GO" id="GO:0017128">
    <property type="term" value="F:phospholipid scramblase activity"/>
    <property type="evidence" value="ECO:0007669"/>
    <property type="project" value="InterPro"/>
</dbReference>
<dbReference type="PANTHER" id="PTHR23248">
    <property type="entry name" value="PHOSPHOLIPID SCRAMBLASE-RELATED"/>
    <property type="match status" value="1"/>
</dbReference>
<protein>
    <recommendedName>
        <fullName evidence="2">Phospholipid scramblase</fullName>
    </recommendedName>
</protein>
<dbReference type="InterPro" id="IPR005552">
    <property type="entry name" value="Scramblase"/>
</dbReference>
<evidence type="ECO:0000256" key="1">
    <source>
        <dbReference type="ARBA" id="ARBA00005350"/>
    </source>
</evidence>
<feature type="region of interest" description="Disordered" evidence="3">
    <location>
        <begin position="48"/>
        <end position="94"/>
    </location>
</feature>
<dbReference type="Pfam" id="PF03803">
    <property type="entry name" value="Scramblase"/>
    <property type="match status" value="1"/>
</dbReference>
<dbReference type="PANTHER" id="PTHR23248:SF9">
    <property type="entry name" value="PHOSPHOLIPID SCRAMBLASE"/>
    <property type="match status" value="1"/>
</dbReference>
<organism evidence="4 5">
    <name type="scientific">Dispira parvispora</name>
    <dbReference type="NCBI Taxonomy" id="1520584"/>
    <lineage>
        <taxon>Eukaryota</taxon>
        <taxon>Fungi</taxon>
        <taxon>Fungi incertae sedis</taxon>
        <taxon>Zoopagomycota</taxon>
        <taxon>Kickxellomycotina</taxon>
        <taxon>Dimargaritomycetes</taxon>
        <taxon>Dimargaritales</taxon>
        <taxon>Dimargaritaceae</taxon>
        <taxon>Dispira</taxon>
    </lineage>
</organism>
<dbReference type="AlphaFoldDB" id="A0A9W8AJL8"/>
<accession>A0A9W8AJL8</accession>
<dbReference type="OrthoDB" id="191150at2759"/>
<comment type="similarity">
    <text evidence="1 2">Belongs to the phospholipid scramblase family.</text>
</comment>
<evidence type="ECO:0000313" key="5">
    <source>
        <dbReference type="Proteomes" id="UP001150925"/>
    </source>
</evidence>
<reference evidence="4" key="1">
    <citation type="submission" date="2022-07" db="EMBL/GenBank/DDBJ databases">
        <title>Phylogenomic reconstructions and comparative analyses of Kickxellomycotina fungi.</title>
        <authorList>
            <person name="Reynolds N.K."/>
            <person name="Stajich J.E."/>
            <person name="Barry K."/>
            <person name="Grigoriev I.V."/>
            <person name="Crous P."/>
            <person name="Smith M.E."/>
        </authorList>
    </citation>
    <scope>NUCLEOTIDE SEQUENCE</scope>
    <source>
        <strain evidence="4">RSA 1196</strain>
    </source>
</reference>
<dbReference type="InterPro" id="IPR025659">
    <property type="entry name" value="Tubby-like_C"/>
</dbReference>
<feature type="compositionally biased region" description="Acidic residues" evidence="3">
    <location>
        <begin position="384"/>
        <end position="399"/>
    </location>
</feature>
<proteinExistence type="inferred from homology"/>
<feature type="compositionally biased region" description="Low complexity" evidence="3">
    <location>
        <begin position="348"/>
        <end position="369"/>
    </location>
</feature>